<feature type="transmembrane region" description="Helical" evidence="1">
    <location>
        <begin position="31"/>
        <end position="52"/>
    </location>
</feature>
<keyword evidence="1" id="KW-0812">Transmembrane</keyword>
<reference evidence="2 3" key="1">
    <citation type="submission" date="2022-01" db="EMBL/GenBank/DDBJ databases">
        <title>Alkalihalobacillus sp. EGI L200015, a novel bacterium isolated from a salt lake sediment.</title>
        <authorList>
            <person name="Gao L."/>
            <person name="Fang B.-Z."/>
            <person name="Li W.-J."/>
        </authorList>
    </citation>
    <scope>NUCLEOTIDE SEQUENCE [LARGE SCALE GENOMIC DNA]</scope>
    <source>
        <strain evidence="2 3">KCTC 12718</strain>
    </source>
</reference>
<organism evidence="2 3">
    <name type="scientific">Pseudalkalibacillus berkeleyi</name>
    <dbReference type="NCBI Taxonomy" id="1069813"/>
    <lineage>
        <taxon>Bacteria</taxon>
        <taxon>Bacillati</taxon>
        <taxon>Bacillota</taxon>
        <taxon>Bacilli</taxon>
        <taxon>Bacillales</taxon>
        <taxon>Fictibacillaceae</taxon>
        <taxon>Pseudalkalibacillus</taxon>
    </lineage>
</organism>
<dbReference type="EMBL" id="JAKIJS010000001">
    <property type="protein sequence ID" value="MCF6138907.1"/>
    <property type="molecule type" value="Genomic_DNA"/>
</dbReference>
<keyword evidence="1" id="KW-1133">Transmembrane helix</keyword>
<gene>
    <name evidence="2" type="ORF">L2716_14305</name>
</gene>
<evidence type="ECO:0000256" key="1">
    <source>
        <dbReference type="SAM" id="Phobius"/>
    </source>
</evidence>
<feature type="transmembrane region" description="Helical" evidence="1">
    <location>
        <begin position="7"/>
        <end position="25"/>
    </location>
</feature>
<protein>
    <submittedName>
        <fullName evidence="2">AtpZ/AtpI family protein</fullName>
    </submittedName>
</protein>
<keyword evidence="3" id="KW-1185">Reference proteome</keyword>
<dbReference type="Proteomes" id="UP001649381">
    <property type="component" value="Unassembled WGS sequence"/>
</dbReference>
<dbReference type="Pfam" id="PF09527">
    <property type="entry name" value="ATPase_gene1"/>
    <property type="match status" value="1"/>
</dbReference>
<accession>A0ABS9H502</accession>
<keyword evidence="1" id="KW-0472">Membrane</keyword>
<proteinExistence type="predicted"/>
<dbReference type="InterPro" id="IPR032820">
    <property type="entry name" value="ATPase_put"/>
</dbReference>
<comment type="caution">
    <text evidence="2">The sequence shown here is derived from an EMBL/GenBank/DDBJ whole genome shotgun (WGS) entry which is preliminary data.</text>
</comment>
<sequence>MALMSGILSQLVGSILVGIFGGIWLDRSLDTEPFLMIIGLFIGLATGVYGTIKLIQRFFGEEEQ</sequence>
<evidence type="ECO:0000313" key="2">
    <source>
        <dbReference type="EMBL" id="MCF6138907.1"/>
    </source>
</evidence>
<name>A0ABS9H502_9BACL</name>
<evidence type="ECO:0000313" key="3">
    <source>
        <dbReference type="Proteomes" id="UP001649381"/>
    </source>
</evidence>
<dbReference type="RefSeq" id="WP_236337353.1">
    <property type="nucleotide sequence ID" value="NZ_JAKIJS010000001.1"/>
</dbReference>